<gene>
    <name evidence="4" type="primary">rplU</name>
    <name evidence="6" type="ORF">UW92_C0006G0004</name>
</gene>
<proteinExistence type="inferred from homology"/>
<dbReference type="GO" id="GO:0005840">
    <property type="term" value="C:ribosome"/>
    <property type="evidence" value="ECO:0007669"/>
    <property type="project" value="UniProtKB-KW"/>
</dbReference>
<dbReference type="InterPro" id="IPR036164">
    <property type="entry name" value="bL21-like_sf"/>
</dbReference>
<name>A0A0G1L861_9BACT</name>
<dbReference type="NCBIfam" id="TIGR00061">
    <property type="entry name" value="L21"/>
    <property type="match status" value="1"/>
</dbReference>
<keyword evidence="2 4" id="KW-0689">Ribosomal protein</keyword>
<dbReference type="PATRIC" id="fig|1618662.3.peg.182"/>
<dbReference type="AlphaFoldDB" id="A0A0G1L861"/>
<comment type="function">
    <text evidence="4 5">This protein binds to 23S rRNA in the presence of protein L20.</text>
</comment>
<evidence type="ECO:0000313" key="6">
    <source>
        <dbReference type="EMBL" id="KKT92105.1"/>
    </source>
</evidence>
<dbReference type="GO" id="GO:0005737">
    <property type="term" value="C:cytoplasm"/>
    <property type="evidence" value="ECO:0007669"/>
    <property type="project" value="UniProtKB-ARBA"/>
</dbReference>
<dbReference type="GO" id="GO:0019843">
    <property type="term" value="F:rRNA binding"/>
    <property type="evidence" value="ECO:0007669"/>
    <property type="project" value="UniProtKB-UniRule"/>
</dbReference>
<dbReference type="HAMAP" id="MF_01363">
    <property type="entry name" value="Ribosomal_bL21"/>
    <property type="match status" value="1"/>
</dbReference>
<dbReference type="SUPFAM" id="SSF141091">
    <property type="entry name" value="L21p-like"/>
    <property type="match status" value="1"/>
</dbReference>
<dbReference type="PANTHER" id="PTHR21349:SF0">
    <property type="entry name" value="LARGE RIBOSOMAL SUBUNIT PROTEIN BL21M"/>
    <property type="match status" value="1"/>
</dbReference>
<accession>A0A0G1L861</accession>
<evidence type="ECO:0000256" key="3">
    <source>
        <dbReference type="ARBA" id="ARBA00023274"/>
    </source>
</evidence>
<protein>
    <recommendedName>
        <fullName evidence="4">Large ribosomal subunit protein bL21</fullName>
    </recommendedName>
</protein>
<comment type="similarity">
    <text evidence="1 4 5">Belongs to the bacterial ribosomal protein bL21 family.</text>
</comment>
<evidence type="ECO:0000256" key="5">
    <source>
        <dbReference type="RuleBase" id="RU000562"/>
    </source>
</evidence>
<sequence length="102" mass="11493">MFAIIETGGKQYKVTSGEKLKVEKLGLKAGESVMFENVLLTNDGKETMIGQPYLKGTAVKAKVLAEGKDKKKIVFRFHSKTRYRKLKGHRQQHTLIEIETVA</sequence>
<comment type="subunit">
    <text evidence="4">Part of the 50S ribosomal subunit. Contacts protein L20.</text>
</comment>
<reference evidence="6 7" key="1">
    <citation type="journal article" date="2015" name="Nature">
        <title>rRNA introns, odd ribosomes, and small enigmatic genomes across a large radiation of phyla.</title>
        <authorList>
            <person name="Brown C.T."/>
            <person name="Hug L.A."/>
            <person name="Thomas B.C."/>
            <person name="Sharon I."/>
            <person name="Castelle C.J."/>
            <person name="Singh A."/>
            <person name="Wilkins M.J."/>
            <person name="Williams K.H."/>
            <person name="Banfield J.F."/>
        </authorList>
    </citation>
    <scope>NUCLEOTIDE SEQUENCE [LARGE SCALE GENOMIC DNA]</scope>
</reference>
<dbReference type="PANTHER" id="PTHR21349">
    <property type="entry name" value="50S RIBOSOMAL PROTEIN L21"/>
    <property type="match status" value="1"/>
</dbReference>
<evidence type="ECO:0000256" key="2">
    <source>
        <dbReference type="ARBA" id="ARBA00022980"/>
    </source>
</evidence>
<dbReference type="Proteomes" id="UP000033966">
    <property type="component" value="Unassembled WGS sequence"/>
</dbReference>
<keyword evidence="3 4" id="KW-0687">Ribonucleoprotein</keyword>
<dbReference type="GO" id="GO:0003735">
    <property type="term" value="F:structural constituent of ribosome"/>
    <property type="evidence" value="ECO:0007669"/>
    <property type="project" value="InterPro"/>
</dbReference>
<keyword evidence="4 5" id="KW-0699">rRNA-binding</keyword>
<evidence type="ECO:0000256" key="4">
    <source>
        <dbReference type="HAMAP-Rule" id="MF_01363"/>
    </source>
</evidence>
<dbReference type="InterPro" id="IPR001787">
    <property type="entry name" value="Ribosomal_bL21"/>
</dbReference>
<evidence type="ECO:0000256" key="1">
    <source>
        <dbReference type="ARBA" id="ARBA00008563"/>
    </source>
</evidence>
<keyword evidence="4 5" id="KW-0694">RNA-binding</keyword>
<comment type="caution">
    <text evidence="6">The sequence shown here is derived from an EMBL/GenBank/DDBJ whole genome shotgun (WGS) entry which is preliminary data.</text>
</comment>
<dbReference type="GO" id="GO:1990904">
    <property type="term" value="C:ribonucleoprotein complex"/>
    <property type="evidence" value="ECO:0007669"/>
    <property type="project" value="UniProtKB-KW"/>
</dbReference>
<dbReference type="Pfam" id="PF00829">
    <property type="entry name" value="Ribosomal_L21p"/>
    <property type="match status" value="1"/>
</dbReference>
<dbReference type="GO" id="GO:0006412">
    <property type="term" value="P:translation"/>
    <property type="evidence" value="ECO:0007669"/>
    <property type="project" value="UniProtKB-UniRule"/>
</dbReference>
<dbReference type="EMBL" id="LCKF01000006">
    <property type="protein sequence ID" value="KKT92105.1"/>
    <property type="molecule type" value="Genomic_DNA"/>
</dbReference>
<organism evidence="6 7">
    <name type="scientific">Candidatus Jorgensenbacteria bacterium GW2011_GWA2_45_13</name>
    <dbReference type="NCBI Taxonomy" id="1618662"/>
    <lineage>
        <taxon>Bacteria</taxon>
        <taxon>Candidatus Joergenseniibacteriota</taxon>
    </lineage>
</organism>
<dbReference type="InterPro" id="IPR028909">
    <property type="entry name" value="bL21-like"/>
</dbReference>
<evidence type="ECO:0000313" key="7">
    <source>
        <dbReference type="Proteomes" id="UP000033966"/>
    </source>
</evidence>